<dbReference type="SUPFAM" id="SSF50494">
    <property type="entry name" value="Trypsin-like serine proteases"/>
    <property type="match status" value="1"/>
</dbReference>
<feature type="region of interest" description="Disordered" evidence="2">
    <location>
        <begin position="89"/>
        <end position="108"/>
    </location>
</feature>
<dbReference type="InterPro" id="IPR009003">
    <property type="entry name" value="Peptidase_S1_PA"/>
</dbReference>
<organism evidence="4 5">
    <name type="scientific">Camelus dromedarius</name>
    <name type="common">Dromedary</name>
    <name type="synonym">Arabian camel</name>
    <dbReference type="NCBI Taxonomy" id="9838"/>
    <lineage>
        <taxon>Eukaryota</taxon>
        <taxon>Metazoa</taxon>
        <taxon>Chordata</taxon>
        <taxon>Craniata</taxon>
        <taxon>Vertebrata</taxon>
        <taxon>Euteleostomi</taxon>
        <taxon>Mammalia</taxon>
        <taxon>Eutheria</taxon>
        <taxon>Laurasiatheria</taxon>
        <taxon>Artiodactyla</taxon>
        <taxon>Tylopoda</taxon>
        <taxon>Camelidae</taxon>
        <taxon>Camelus</taxon>
    </lineage>
</organism>
<dbReference type="InterPro" id="IPR018114">
    <property type="entry name" value="TRYPSIN_HIS"/>
</dbReference>
<name>A0A5N4E1W9_CAMDR</name>
<dbReference type="Gene3D" id="2.40.10.10">
    <property type="entry name" value="Trypsin-like serine proteases"/>
    <property type="match status" value="1"/>
</dbReference>
<dbReference type="AlphaFoldDB" id="A0A5N4E1W9"/>
<evidence type="ECO:0000256" key="2">
    <source>
        <dbReference type="SAM" id="MobiDB-lite"/>
    </source>
</evidence>
<evidence type="ECO:0000256" key="1">
    <source>
        <dbReference type="ARBA" id="ARBA00023157"/>
    </source>
</evidence>
<keyword evidence="1" id="KW-1015">Disulfide bond</keyword>
<gene>
    <name evidence="4" type="ORF">Cadr_000005128</name>
</gene>
<proteinExistence type="predicted"/>
<evidence type="ECO:0000313" key="4">
    <source>
        <dbReference type="EMBL" id="KAB1277274.1"/>
    </source>
</evidence>
<evidence type="ECO:0000259" key="3">
    <source>
        <dbReference type="PROSITE" id="PS50240"/>
    </source>
</evidence>
<dbReference type="Pfam" id="PF00089">
    <property type="entry name" value="Trypsin"/>
    <property type="match status" value="1"/>
</dbReference>
<dbReference type="InterPro" id="IPR043504">
    <property type="entry name" value="Peptidase_S1_PA_chymotrypsin"/>
</dbReference>
<keyword evidence="5" id="KW-1185">Reference proteome</keyword>
<dbReference type="InterPro" id="IPR001254">
    <property type="entry name" value="Trypsin_dom"/>
</dbReference>
<dbReference type="GO" id="GO:0006508">
    <property type="term" value="P:proteolysis"/>
    <property type="evidence" value="ECO:0007669"/>
    <property type="project" value="InterPro"/>
</dbReference>
<feature type="domain" description="Peptidase S1" evidence="3">
    <location>
        <begin position="333"/>
        <end position="602"/>
    </location>
</feature>
<dbReference type="GO" id="GO:0004252">
    <property type="term" value="F:serine-type endopeptidase activity"/>
    <property type="evidence" value="ECO:0007669"/>
    <property type="project" value="InterPro"/>
</dbReference>
<dbReference type="PROSITE" id="PS00134">
    <property type="entry name" value="TRYPSIN_HIS"/>
    <property type="match status" value="1"/>
</dbReference>
<dbReference type="PROSITE" id="PS50240">
    <property type="entry name" value="TRYPSIN_DOM"/>
    <property type="match status" value="1"/>
</dbReference>
<accession>A0A5N4E1W9</accession>
<protein>
    <submittedName>
        <fullName evidence="4">LINE-1 retrotransposable element ORF2 protein</fullName>
    </submittedName>
</protein>
<reference evidence="4 5" key="1">
    <citation type="journal article" date="2019" name="Mol. Ecol. Resour.">
        <title>Improving Illumina assemblies with Hi-C and long reads: an example with the North African dromedary.</title>
        <authorList>
            <person name="Elbers J.P."/>
            <person name="Rogers M.F."/>
            <person name="Perelman P.L."/>
            <person name="Proskuryakova A.A."/>
            <person name="Serdyukova N.A."/>
            <person name="Johnson W.E."/>
            <person name="Horin P."/>
            <person name="Corander J."/>
            <person name="Murphy D."/>
            <person name="Burger P.A."/>
        </authorList>
    </citation>
    <scope>NUCLEOTIDE SEQUENCE [LARGE SCALE GENOMIC DNA]</scope>
    <source>
        <strain evidence="4">Drom800</strain>
        <tissue evidence="4">Blood</tissue>
    </source>
</reference>
<sequence>MFIAVLFTIAKTWKQPKCQSTDDWIKEMWYIYTVEYYVRWGSATLTLGTGAWLPEGPGQPVALLWLLLLLPPTATPELRGSSARASVAPGWAAGAGRPEDSRALTPDVQPLAPGAAVRGWVGLHKRASGGCGCDRGLGASSSLTLPSSQAAQRPPQHRWVTGPHCGASGWEPPQYLCGAVDWAGSRAGWREAPGLLNKWPLVWGPGVSLLSALDQDGHSQGAWANPALPRVLSEGGNGCDGPALGRLTQGCLSPWRCFCHLLWLPLTRALIPTGLARLCSAVQFSVAPCHFGWPLDAWPWFFSVSEWHLGHYQCLCHKRQGRLHCVWETQGKVIGKIYGQWLWQASLLYQGMHVCGATLINSHWLVSAAHCFLKLTLPSSGRGVQGKGRKGVMGIPQQSSGLFSGAVCGLQTHVIPAFDLCTLHLDCPPRSPPLNLSPNTDVPQESGSVGPGCHVVWTNLRPELFLSVPTFLGVRLWSGTGTVCMASSWAILLTCAKPSSQEELWSLAGGGAPWENDMTVEESNSLPLLGLAQYPASEHEEGARGWSFENTVSCRHLLCATLYACPSVASGVVRPHLTVVSILSEEKAQRGGQVRRSSMLQWAWRGRGLQERGRGRHARSQRWEVSPPVFREQGKVPFPALMKMLKEKRGRERCGARGGLQGALGRVKLELGLSQDSSCAQSQGLHLMAPHPATQH</sequence>
<comment type="caution">
    <text evidence="4">The sequence shown here is derived from an EMBL/GenBank/DDBJ whole genome shotgun (WGS) entry which is preliminary data.</text>
</comment>
<dbReference type="EMBL" id="JWIN03000006">
    <property type="protein sequence ID" value="KAB1277274.1"/>
    <property type="molecule type" value="Genomic_DNA"/>
</dbReference>
<evidence type="ECO:0000313" key="5">
    <source>
        <dbReference type="Proteomes" id="UP000299084"/>
    </source>
</evidence>
<dbReference type="Proteomes" id="UP000299084">
    <property type="component" value="Unassembled WGS sequence"/>
</dbReference>